<sequence>MNLIEILEDRLASSISEAVSYARILPWHIRHRVAPHLPEPDRSNALRFADSLRPECACAMETEQNLLHLLNAIADRIEAGPTMEPTAGSIGQDYPALVARLDSGAVELRKVVELFADFHFSLSEVQDLAASIQIAADLRRA</sequence>
<organism evidence="1 2">
    <name type="scientific">Donghicola mangrovi</name>
    <dbReference type="NCBI Taxonomy" id="2729614"/>
    <lineage>
        <taxon>Bacteria</taxon>
        <taxon>Pseudomonadati</taxon>
        <taxon>Pseudomonadota</taxon>
        <taxon>Alphaproteobacteria</taxon>
        <taxon>Rhodobacterales</taxon>
        <taxon>Roseobacteraceae</taxon>
        <taxon>Donghicola</taxon>
    </lineage>
</organism>
<dbReference type="Proteomes" id="UP000592216">
    <property type="component" value="Unassembled WGS sequence"/>
</dbReference>
<dbReference type="AlphaFoldDB" id="A0A850QA02"/>
<dbReference type="RefSeq" id="WP_177159236.1">
    <property type="nucleotide sequence ID" value="NZ_JABCJE010000025.1"/>
</dbReference>
<protein>
    <submittedName>
        <fullName evidence="1">Uncharacterized protein</fullName>
    </submittedName>
</protein>
<name>A0A850QA02_9RHOB</name>
<gene>
    <name evidence="1" type="ORF">HJ536_20435</name>
</gene>
<evidence type="ECO:0000313" key="1">
    <source>
        <dbReference type="EMBL" id="NVO25724.1"/>
    </source>
</evidence>
<evidence type="ECO:0000313" key="2">
    <source>
        <dbReference type="Proteomes" id="UP000592216"/>
    </source>
</evidence>
<dbReference type="EMBL" id="JABCJE010000025">
    <property type="protein sequence ID" value="NVO25724.1"/>
    <property type="molecule type" value="Genomic_DNA"/>
</dbReference>
<accession>A0A850QA02</accession>
<reference evidence="1 2" key="1">
    <citation type="submission" date="2020-04" db="EMBL/GenBank/DDBJ databases">
        <title>Donghicola sp., a member of the Rhodobacteraceae family isolated from mangrove forest in Thailand.</title>
        <authorList>
            <person name="Charoenyingcharoen P."/>
            <person name="Yukphan P."/>
        </authorList>
    </citation>
    <scope>NUCLEOTIDE SEQUENCE [LARGE SCALE GENOMIC DNA]</scope>
    <source>
        <strain evidence="1 2">B5-SW-15</strain>
    </source>
</reference>
<comment type="caution">
    <text evidence="1">The sequence shown here is derived from an EMBL/GenBank/DDBJ whole genome shotgun (WGS) entry which is preliminary data.</text>
</comment>
<proteinExistence type="predicted"/>